<feature type="compositionally biased region" description="Basic and acidic residues" evidence="1">
    <location>
        <begin position="1"/>
        <end position="19"/>
    </location>
</feature>
<keyword evidence="3" id="KW-1185">Reference proteome</keyword>
<organism evidence="2 3">
    <name type="scientific">Gigaspora rosea</name>
    <dbReference type="NCBI Taxonomy" id="44941"/>
    <lineage>
        <taxon>Eukaryota</taxon>
        <taxon>Fungi</taxon>
        <taxon>Fungi incertae sedis</taxon>
        <taxon>Mucoromycota</taxon>
        <taxon>Glomeromycotina</taxon>
        <taxon>Glomeromycetes</taxon>
        <taxon>Diversisporales</taxon>
        <taxon>Gigasporaceae</taxon>
        <taxon>Gigaspora</taxon>
    </lineage>
</organism>
<reference evidence="2 3" key="1">
    <citation type="submission" date="2018-06" db="EMBL/GenBank/DDBJ databases">
        <title>Comparative genomics reveals the genomic features of Rhizophagus irregularis, R. cerebriforme, R. diaphanum and Gigaspora rosea, and their symbiotic lifestyle signature.</title>
        <authorList>
            <person name="Morin E."/>
            <person name="San Clemente H."/>
            <person name="Chen E.C.H."/>
            <person name="De La Providencia I."/>
            <person name="Hainaut M."/>
            <person name="Kuo A."/>
            <person name="Kohler A."/>
            <person name="Murat C."/>
            <person name="Tang N."/>
            <person name="Roy S."/>
            <person name="Loubradou J."/>
            <person name="Henrissat B."/>
            <person name="Grigoriev I.V."/>
            <person name="Corradi N."/>
            <person name="Roux C."/>
            <person name="Martin F.M."/>
        </authorList>
    </citation>
    <scope>NUCLEOTIDE SEQUENCE [LARGE SCALE GENOMIC DNA]</scope>
    <source>
        <strain evidence="2 3">DAOM 194757</strain>
    </source>
</reference>
<evidence type="ECO:0000313" key="2">
    <source>
        <dbReference type="EMBL" id="RIB11673.1"/>
    </source>
</evidence>
<protein>
    <submittedName>
        <fullName evidence="2">Uncharacterized protein</fullName>
    </submittedName>
</protein>
<gene>
    <name evidence="2" type="ORF">C2G38_2202833</name>
</gene>
<evidence type="ECO:0000313" key="3">
    <source>
        <dbReference type="Proteomes" id="UP000266673"/>
    </source>
</evidence>
<dbReference type="OrthoDB" id="272077at2759"/>
<feature type="region of interest" description="Disordered" evidence="1">
    <location>
        <begin position="1"/>
        <end position="24"/>
    </location>
</feature>
<dbReference type="EMBL" id="QKWP01001108">
    <property type="protein sequence ID" value="RIB11673.1"/>
    <property type="molecule type" value="Genomic_DNA"/>
</dbReference>
<dbReference type="AlphaFoldDB" id="A0A397UVX7"/>
<sequence length="406" mass="47348">MCTEESHPILEYSEVKPLDENPPNDEQLPEVLEFALEVVENIIKNDHEEDLEEIKYIPSFIKQRIRPTVEEVLDTYYVPDEPKKKSPQDVALGLGIDLKPLQTLLSKSPNIYPKFVEPANVDKMDESKELEILGNWQQKEMETKTDEHKTYDYCQKLVKVAENQMHQIKEKKKKNVPVEFEEVVDGKLKLILKEKAFNRNYGLGVKEDECKTSNGHLMSAESGDTNRTFMVGNCYLNGKNTNGPSHLRKKDFLEKKLEEAAELWIKKVTELRKMIKRDRENELEETKVYHHNINFEKPLDDLDKALEIKPIDTSALEKEENKLLKRADRDILTEKYESLEDNHKQEDICATGVILIVKNEVKKKEKEKTKWNIPNKPMSQILTNKLVPRFSLRSQRRSHTELNPKG</sequence>
<evidence type="ECO:0000256" key="1">
    <source>
        <dbReference type="SAM" id="MobiDB-lite"/>
    </source>
</evidence>
<comment type="caution">
    <text evidence="2">The sequence shown here is derived from an EMBL/GenBank/DDBJ whole genome shotgun (WGS) entry which is preliminary data.</text>
</comment>
<name>A0A397UVX7_9GLOM</name>
<proteinExistence type="predicted"/>
<accession>A0A397UVX7</accession>
<dbReference type="Proteomes" id="UP000266673">
    <property type="component" value="Unassembled WGS sequence"/>
</dbReference>